<proteinExistence type="predicted"/>
<dbReference type="Proteomes" id="UP001217838">
    <property type="component" value="Unassembled WGS sequence"/>
</dbReference>
<reference evidence="2 3" key="1">
    <citation type="submission" date="2022-11" db="EMBL/GenBank/DDBJ databases">
        <title>Minimal conservation of predation-associated metabolite biosynthetic gene clusters underscores biosynthetic potential of Myxococcota including descriptions for ten novel species: Archangium lansinium sp. nov., Myxococcus landrumus sp. nov., Nannocystis bai.</title>
        <authorList>
            <person name="Ahearne A."/>
            <person name="Stevens C."/>
            <person name="Dowd S."/>
        </authorList>
    </citation>
    <scope>NUCLEOTIDE SEQUENCE [LARGE SCALE GENOMIC DNA]</scope>
    <source>
        <strain evidence="2 3">NCELM</strain>
    </source>
</reference>
<feature type="region of interest" description="Disordered" evidence="1">
    <location>
        <begin position="42"/>
        <end position="64"/>
    </location>
</feature>
<dbReference type="EMBL" id="JAQNDN010000022">
    <property type="protein sequence ID" value="MDC0673559.1"/>
    <property type="molecule type" value="Genomic_DNA"/>
</dbReference>
<sequence length="64" mass="6995">MKLARSLAGAAYRTRRTCPSRHGLRYQPVATGLSRISRIGRRSGVRSAFTTSARASEPPRPPLS</sequence>
<organism evidence="2 3">
    <name type="scientific">Nannocystis radixulma</name>
    <dbReference type="NCBI Taxonomy" id="2995305"/>
    <lineage>
        <taxon>Bacteria</taxon>
        <taxon>Pseudomonadati</taxon>
        <taxon>Myxococcota</taxon>
        <taxon>Polyangia</taxon>
        <taxon>Nannocystales</taxon>
        <taxon>Nannocystaceae</taxon>
        <taxon>Nannocystis</taxon>
    </lineage>
</organism>
<evidence type="ECO:0000313" key="3">
    <source>
        <dbReference type="Proteomes" id="UP001217838"/>
    </source>
</evidence>
<evidence type="ECO:0000256" key="1">
    <source>
        <dbReference type="SAM" id="MobiDB-lite"/>
    </source>
</evidence>
<accession>A0ABT5BJ54</accession>
<evidence type="ECO:0000313" key="2">
    <source>
        <dbReference type="EMBL" id="MDC0673559.1"/>
    </source>
</evidence>
<gene>
    <name evidence="2" type="ORF">POL58_37790</name>
</gene>
<name>A0ABT5BJ54_9BACT</name>
<keyword evidence="3" id="KW-1185">Reference proteome</keyword>
<dbReference type="RefSeq" id="WP_272006806.1">
    <property type="nucleotide sequence ID" value="NZ_JAQNDN010000022.1"/>
</dbReference>
<comment type="caution">
    <text evidence="2">The sequence shown here is derived from an EMBL/GenBank/DDBJ whole genome shotgun (WGS) entry which is preliminary data.</text>
</comment>
<protein>
    <submittedName>
        <fullName evidence="2">Uncharacterized protein</fullName>
    </submittedName>
</protein>